<protein>
    <submittedName>
        <fullName evidence="2">DUF1990 domain-containing protein</fullName>
    </submittedName>
</protein>
<gene>
    <name evidence="2" type="ORF">ITX44_29630</name>
</gene>
<dbReference type="Proteomes" id="UP000749040">
    <property type="component" value="Unassembled WGS sequence"/>
</dbReference>
<dbReference type="EMBL" id="JADKYB010000019">
    <property type="protein sequence ID" value="MBM9508641.1"/>
    <property type="molecule type" value="Genomic_DNA"/>
</dbReference>
<evidence type="ECO:0000259" key="1">
    <source>
        <dbReference type="Pfam" id="PF09348"/>
    </source>
</evidence>
<keyword evidence="3" id="KW-1185">Reference proteome</keyword>
<accession>A0ABS2TZ80</accession>
<evidence type="ECO:0000313" key="3">
    <source>
        <dbReference type="Proteomes" id="UP000749040"/>
    </source>
</evidence>
<dbReference type="PIRSF" id="PIRSF010260">
    <property type="entry name" value="UCP010260"/>
    <property type="match status" value="1"/>
</dbReference>
<proteinExistence type="predicted"/>
<comment type="caution">
    <text evidence="2">The sequence shown here is derived from an EMBL/GenBank/DDBJ whole genome shotgun (WGS) entry which is preliminary data.</text>
</comment>
<dbReference type="InterPro" id="IPR014457">
    <property type="entry name" value="UCP010260"/>
</dbReference>
<evidence type="ECO:0000313" key="2">
    <source>
        <dbReference type="EMBL" id="MBM9508641.1"/>
    </source>
</evidence>
<feature type="domain" description="DUF1990" evidence="1">
    <location>
        <begin position="7"/>
        <end position="130"/>
    </location>
</feature>
<dbReference type="PANTHER" id="PTHR34202">
    <property type="entry name" value="UPF0548 PROTEIN"/>
    <property type="match status" value="1"/>
</dbReference>
<dbReference type="Pfam" id="PF09348">
    <property type="entry name" value="DUF1990"/>
    <property type="match status" value="1"/>
</dbReference>
<reference evidence="2 3" key="1">
    <citation type="submission" date="2021-01" db="EMBL/GenBank/DDBJ databases">
        <title>Streptomyces acididurans sp. nov., isolated from a peat swamp forest soil.</title>
        <authorList>
            <person name="Chantavorakit T."/>
            <person name="Duangmal K."/>
        </authorList>
    </citation>
    <scope>NUCLEOTIDE SEQUENCE [LARGE SCALE GENOMIC DNA]</scope>
    <source>
        <strain evidence="2 3">KK5PA1</strain>
    </source>
</reference>
<dbReference type="PANTHER" id="PTHR34202:SF1">
    <property type="entry name" value="UPF0548 PROTEIN"/>
    <property type="match status" value="1"/>
</dbReference>
<dbReference type="InterPro" id="IPR018960">
    <property type="entry name" value="DUF1990"/>
</dbReference>
<name>A0ABS2TZ80_9ACTN</name>
<sequence>MRTDLPPGSFEAAADALLSWRMHGAVPFLRVRPDAPRAVPGVRLTLALGPVRAPCEVVWTVHEENRAGFGYGTLPGHPESGEEAFVVERRPDGSVLFTVHAISRPAAWYARAAGPLGHRLQGAVAKRYAAALRSVLT</sequence>
<organism evidence="2 3">
    <name type="scientific">Actinacidiphila acididurans</name>
    <dbReference type="NCBI Taxonomy" id="2784346"/>
    <lineage>
        <taxon>Bacteria</taxon>
        <taxon>Bacillati</taxon>
        <taxon>Actinomycetota</taxon>
        <taxon>Actinomycetes</taxon>
        <taxon>Kitasatosporales</taxon>
        <taxon>Streptomycetaceae</taxon>
        <taxon>Actinacidiphila</taxon>
    </lineage>
</organism>